<dbReference type="Gene3D" id="3.40.50.1110">
    <property type="entry name" value="SGNH hydrolase"/>
    <property type="match status" value="1"/>
</dbReference>
<dbReference type="EMBL" id="JBJKFK010002101">
    <property type="protein sequence ID" value="KAL3311631.1"/>
    <property type="molecule type" value="Genomic_DNA"/>
</dbReference>
<gene>
    <name evidence="3" type="primary">PAFAH1B3</name>
    <name evidence="3" type="ORF">Ciccas_009786</name>
</gene>
<proteinExistence type="inferred from homology"/>
<comment type="caution">
    <text evidence="3">The sequence shown here is derived from an EMBL/GenBank/DDBJ whole genome shotgun (WGS) entry which is preliminary data.</text>
</comment>
<comment type="similarity">
    <text evidence="1">Belongs to the 'GDSL' lipolytic enzyme family. Platelet-activating factor acetylhydrolase IB beta/gamma subunits subfamily.</text>
</comment>
<keyword evidence="4" id="KW-1185">Reference proteome</keyword>
<reference evidence="3 4" key="1">
    <citation type="submission" date="2024-11" db="EMBL/GenBank/DDBJ databases">
        <title>Adaptive evolution of stress response genes in parasites aligns with host niche diversity.</title>
        <authorList>
            <person name="Hahn C."/>
            <person name="Resl P."/>
        </authorList>
    </citation>
    <scope>NUCLEOTIDE SEQUENCE [LARGE SCALE GENOMIC DNA]</scope>
    <source>
        <strain evidence="3">EGGRZ-B1_66</strain>
        <tissue evidence="3">Body</tissue>
    </source>
</reference>
<evidence type="ECO:0000313" key="4">
    <source>
        <dbReference type="Proteomes" id="UP001626550"/>
    </source>
</evidence>
<name>A0ABD2Q0I9_9PLAT</name>
<sequence length="228" mass="25860">MTISPGIPANKPILPDDVESSRCWLDQHERFVYQSIEKEPDVVLLGDSVLQNFQFSKFYKNLMEPLHLLNFSINGDQTQHLLWRVSNGELDHLTTKVIVLNVGTHNSQHSADEICEGIQTIVHVLLSKLPTSHIIVLGLLPCGKEPNPKREKHAQVNLLLTKCLRYEKNVTLICPDAQLFVQSDGKISHLDMYDYLHPTEQGYEKLGSILLEDIQMILKTFIKTDAPA</sequence>
<accession>A0ABD2Q0I9</accession>
<dbReference type="InterPro" id="IPR036514">
    <property type="entry name" value="SGNH_hydro_sf"/>
</dbReference>
<dbReference type="InterPro" id="IPR013830">
    <property type="entry name" value="SGNH_hydro"/>
</dbReference>
<protein>
    <submittedName>
        <fullName evidence="3">Platelet-activating factor acetylhydrolase IB subunit gamma</fullName>
    </submittedName>
</protein>
<dbReference type="Pfam" id="PF13472">
    <property type="entry name" value="Lipase_GDSL_2"/>
    <property type="match status" value="1"/>
</dbReference>
<dbReference type="Proteomes" id="UP001626550">
    <property type="component" value="Unassembled WGS sequence"/>
</dbReference>
<evidence type="ECO:0000256" key="1">
    <source>
        <dbReference type="ARBA" id="ARBA00038184"/>
    </source>
</evidence>
<dbReference type="PANTHER" id="PTHR11852:SF0">
    <property type="entry name" value="PLATELET-ACTIVATING FACTOR ACETYLHYDROLASE IB SUBUNIT BETA HOMOLOG"/>
    <property type="match status" value="1"/>
</dbReference>
<evidence type="ECO:0000259" key="2">
    <source>
        <dbReference type="Pfam" id="PF13472"/>
    </source>
</evidence>
<dbReference type="PANTHER" id="PTHR11852">
    <property type="entry name" value="PLATELET-ACTIVATING FACTOR ACETYLHYDROLASE"/>
    <property type="match status" value="1"/>
</dbReference>
<organism evidence="3 4">
    <name type="scientific">Cichlidogyrus casuarinus</name>
    <dbReference type="NCBI Taxonomy" id="1844966"/>
    <lineage>
        <taxon>Eukaryota</taxon>
        <taxon>Metazoa</taxon>
        <taxon>Spiralia</taxon>
        <taxon>Lophotrochozoa</taxon>
        <taxon>Platyhelminthes</taxon>
        <taxon>Monogenea</taxon>
        <taxon>Monopisthocotylea</taxon>
        <taxon>Dactylogyridea</taxon>
        <taxon>Ancyrocephalidae</taxon>
        <taxon>Cichlidogyrus</taxon>
    </lineage>
</organism>
<dbReference type="SUPFAM" id="SSF52266">
    <property type="entry name" value="SGNH hydrolase"/>
    <property type="match status" value="1"/>
</dbReference>
<feature type="domain" description="SGNH hydrolase-type esterase" evidence="2">
    <location>
        <begin position="45"/>
        <end position="204"/>
    </location>
</feature>
<evidence type="ECO:0000313" key="3">
    <source>
        <dbReference type="EMBL" id="KAL3311631.1"/>
    </source>
</evidence>
<dbReference type="AlphaFoldDB" id="A0ABD2Q0I9"/>